<proteinExistence type="inferred from homology"/>
<dbReference type="InterPro" id="IPR011765">
    <property type="entry name" value="Pept_M16_N"/>
</dbReference>
<dbReference type="InterPro" id="IPR054734">
    <property type="entry name" value="PqqF-like_C_4"/>
</dbReference>
<evidence type="ECO:0000259" key="19">
    <source>
        <dbReference type="Pfam" id="PF22456"/>
    </source>
</evidence>
<protein>
    <recommendedName>
        <fullName evidence="5">Protease 3</fullName>
        <ecNumber evidence="4">3.4.24.55</ecNumber>
    </recommendedName>
    <alternativeName>
        <fullName evidence="13">Pitrilysin</fullName>
    </alternativeName>
    <alternativeName>
        <fullName evidence="12">Protease III</fullName>
    </alternativeName>
    <alternativeName>
        <fullName evidence="11">Protease pi</fullName>
    </alternativeName>
</protein>
<feature type="region of interest" description="Disordered" evidence="15">
    <location>
        <begin position="1"/>
        <end position="27"/>
    </location>
</feature>
<comment type="function">
    <text evidence="2">Endopeptidase that degrades small peptides of less than 7 kDa, such as glucagon and insulin.</text>
</comment>
<comment type="cofactor">
    <cofactor evidence="1">
        <name>Zn(2+)</name>
        <dbReference type="ChEBI" id="CHEBI:29105"/>
    </cofactor>
</comment>
<comment type="caution">
    <text evidence="20">The sequence shown here is derived from an EMBL/GenBank/DDBJ whole genome shotgun (WGS) entry which is preliminary data.</text>
</comment>
<feature type="domain" description="Peptidase M16 middle/third" evidence="18">
    <location>
        <begin position="386"/>
        <end position="662"/>
    </location>
</feature>
<dbReference type="Pfam" id="PF16187">
    <property type="entry name" value="Peptidase_M16_M"/>
    <property type="match status" value="1"/>
</dbReference>
<keyword evidence="9" id="KW-0862">Zinc</keyword>
<evidence type="ECO:0000313" key="21">
    <source>
        <dbReference type="Proteomes" id="UP001157353"/>
    </source>
</evidence>
<keyword evidence="21" id="KW-1185">Reference proteome</keyword>
<organism evidence="20 21">
    <name type="scientific">Psychromonas marina</name>
    <dbReference type="NCBI Taxonomy" id="88364"/>
    <lineage>
        <taxon>Bacteria</taxon>
        <taxon>Pseudomonadati</taxon>
        <taxon>Pseudomonadota</taxon>
        <taxon>Gammaproteobacteria</taxon>
        <taxon>Alteromonadales</taxon>
        <taxon>Psychromonadaceae</taxon>
        <taxon>Psychromonas</taxon>
    </lineage>
</organism>
<dbReference type="Pfam" id="PF00675">
    <property type="entry name" value="Peptidase_M16"/>
    <property type="match status" value="1"/>
</dbReference>
<dbReference type="InterPro" id="IPR050626">
    <property type="entry name" value="Peptidase_M16"/>
</dbReference>
<keyword evidence="7" id="KW-0479">Metal-binding</keyword>
<dbReference type="PROSITE" id="PS00143">
    <property type="entry name" value="INSULINASE"/>
    <property type="match status" value="1"/>
</dbReference>
<dbReference type="Proteomes" id="UP001157353">
    <property type="component" value="Unassembled WGS sequence"/>
</dbReference>
<keyword evidence="6" id="KW-0645">Protease</keyword>
<evidence type="ECO:0000256" key="13">
    <source>
        <dbReference type="ARBA" id="ARBA00033450"/>
    </source>
</evidence>
<evidence type="ECO:0000259" key="17">
    <source>
        <dbReference type="Pfam" id="PF05193"/>
    </source>
</evidence>
<dbReference type="Gene3D" id="3.30.830.10">
    <property type="entry name" value="Metalloenzyme, LuxS/M16 peptidase-like"/>
    <property type="match status" value="4"/>
</dbReference>
<evidence type="ECO:0000259" key="16">
    <source>
        <dbReference type="Pfam" id="PF00675"/>
    </source>
</evidence>
<dbReference type="PANTHER" id="PTHR43690">
    <property type="entry name" value="NARDILYSIN"/>
    <property type="match status" value="1"/>
</dbReference>
<evidence type="ECO:0000256" key="2">
    <source>
        <dbReference type="ARBA" id="ARBA00002184"/>
    </source>
</evidence>
<name>A0ABQ6E077_9GAMM</name>
<evidence type="ECO:0000256" key="7">
    <source>
        <dbReference type="ARBA" id="ARBA00022723"/>
    </source>
</evidence>
<keyword evidence="10" id="KW-0482">Metalloprotease</keyword>
<evidence type="ECO:0000256" key="3">
    <source>
        <dbReference type="ARBA" id="ARBA00007261"/>
    </source>
</evidence>
<evidence type="ECO:0000256" key="1">
    <source>
        <dbReference type="ARBA" id="ARBA00001947"/>
    </source>
</evidence>
<evidence type="ECO:0000313" key="20">
    <source>
        <dbReference type="EMBL" id="GLS90570.1"/>
    </source>
</evidence>
<dbReference type="InterPro" id="IPR007863">
    <property type="entry name" value="Peptidase_M16_C"/>
</dbReference>
<evidence type="ECO:0000256" key="12">
    <source>
        <dbReference type="ARBA" id="ARBA00031184"/>
    </source>
</evidence>
<evidence type="ECO:0000256" key="8">
    <source>
        <dbReference type="ARBA" id="ARBA00022801"/>
    </source>
</evidence>
<dbReference type="SUPFAM" id="SSF63411">
    <property type="entry name" value="LuxS/MPP-like metallohydrolase"/>
    <property type="match status" value="4"/>
</dbReference>
<accession>A0ABQ6E077</accession>
<dbReference type="EC" id="3.4.24.55" evidence="4"/>
<evidence type="ECO:0000256" key="6">
    <source>
        <dbReference type="ARBA" id="ARBA00022670"/>
    </source>
</evidence>
<feature type="domain" description="Coenzyme PQQ synthesis protein F-like C-terminal lobe" evidence="19">
    <location>
        <begin position="762"/>
        <end position="857"/>
    </location>
</feature>
<reference evidence="21" key="1">
    <citation type="journal article" date="2019" name="Int. J. Syst. Evol. Microbiol.">
        <title>The Global Catalogue of Microorganisms (GCM) 10K type strain sequencing project: providing services to taxonomists for standard genome sequencing and annotation.</title>
        <authorList>
            <consortium name="The Broad Institute Genomics Platform"/>
            <consortium name="The Broad Institute Genome Sequencing Center for Infectious Disease"/>
            <person name="Wu L."/>
            <person name="Ma J."/>
        </authorList>
    </citation>
    <scope>NUCLEOTIDE SEQUENCE [LARGE SCALE GENOMIC DNA]</scope>
    <source>
        <strain evidence="21">NBRC 103166</strain>
    </source>
</reference>
<dbReference type="InterPro" id="IPR001431">
    <property type="entry name" value="Pept_M16_Zn_BS"/>
</dbReference>
<keyword evidence="8" id="KW-0378">Hydrolase</keyword>
<dbReference type="RefSeq" id="WP_284203689.1">
    <property type="nucleotide sequence ID" value="NZ_BSPQ01000004.1"/>
</dbReference>
<dbReference type="Pfam" id="PF22456">
    <property type="entry name" value="PqqF-like_C_4"/>
    <property type="match status" value="1"/>
</dbReference>
<comment type="similarity">
    <text evidence="3 14">Belongs to the peptidase M16 family.</text>
</comment>
<sequence>MSPLASAVESSPFEISDTPIRQSPNDNRDYQLITLSNELQVLLVSDPDLENSAVSLSVPVGSMHNPDSQLGLAHYLEHMLFLGSERYPTINEYSKFMTQNGGYTNAYTSQESTVYGFEVNDSAFDEALDRLGDVMRAPLLDEKYADKERHTVNAEHKTYYDNDMRKLYALQRYTLNPSYPMARFSTGDLTTLVDKEGSKLQDELIHFFDQHYSANTMKVALTSPRPIKDLEQVASQYLTQIPNKKVSKAIILEPMLTEKELAIKVEMKPTADIKLLQVNFLVPSVKDEYMYQPGAYISRLLGSDHKGGLSDSLIQAGLVDSVMAGFYAPHSDLYSRFSLQFKLTNKGLESQQKIMATLFAFIDLIKQQGVNETQFNEQKTNLDRRFEFLTKQSGFNYVMGLSANMQLYPIKDIIYFPYRLDGFNEKFIEQLLTFLTPENSRLFLLSPDAKGGTAIDYYKGEYAVDTITDKQQRQWLTDATTIKLQLPPSNSWLPEDLSIVKAEHSGEASQLINNKGHSVWFAQSAQLEEPKGSLKLQLNSDLIDQSATNRVNMNLLLAMLKKQFSELNFVTQEAGLNFSVSQSNGLLISTSGYSDKQDKLLLQVLTHVQNATFSEQSLRLAKQELQRRLNNKPKIKALDLAFDGFRQVVRQPAWSDKTLLAEIDSLTVKDIESFRDKIFSQSTLRLLALGNFNESQVLALDKKITNAVTAQPKAFYNIKRLHPDSKQGTLNYALPSQMQDDALVMIHLSNQKGDHALATSELLNKLLQPAFYDQIRTQEQLSYSPFSASFNVDDYVAFGLFTQSSAASNAELYQRFKQFLTDFKPKLTATTEDKFAQLKAAHIANYTAKPTSLNAEFSYLSNEWLMFKEQINSKPDYIKALDAVTLKDVQAFYADLLANDKNKQLILVQVQGQKFIESPLLTLDKQITITDIDQLQK</sequence>
<gene>
    <name evidence="20" type="ORF">GCM10007916_16370</name>
</gene>
<dbReference type="EMBL" id="BSPQ01000004">
    <property type="protein sequence ID" value="GLS90570.1"/>
    <property type="molecule type" value="Genomic_DNA"/>
</dbReference>
<evidence type="ECO:0000256" key="15">
    <source>
        <dbReference type="SAM" id="MobiDB-lite"/>
    </source>
</evidence>
<evidence type="ECO:0000256" key="5">
    <source>
        <dbReference type="ARBA" id="ARBA00017565"/>
    </source>
</evidence>
<dbReference type="InterPro" id="IPR011249">
    <property type="entry name" value="Metalloenz_LuxS/M16"/>
</dbReference>
<dbReference type="InterPro" id="IPR032632">
    <property type="entry name" value="Peptidase_M16_M"/>
</dbReference>
<evidence type="ECO:0000259" key="18">
    <source>
        <dbReference type="Pfam" id="PF16187"/>
    </source>
</evidence>
<evidence type="ECO:0000256" key="11">
    <source>
        <dbReference type="ARBA" id="ARBA00029597"/>
    </source>
</evidence>
<feature type="domain" description="Peptidase M16 C-terminal" evidence="17">
    <location>
        <begin position="202"/>
        <end position="382"/>
    </location>
</feature>
<feature type="domain" description="Peptidase M16 N-terminal" evidence="16">
    <location>
        <begin position="41"/>
        <end position="163"/>
    </location>
</feature>
<dbReference type="PANTHER" id="PTHR43690:SF18">
    <property type="entry name" value="INSULIN-DEGRADING ENZYME-RELATED"/>
    <property type="match status" value="1"/>
</dbReference>
<evidence type="ECO:0000256" key="14">
    <source>
        <dbReference type="RuleBase" id="RU004447"/>
    </source>
</evidence>
<evidence type="ECO:0000256" key="9">
    <source>
        <dbReference type="ARBA" id="ARBA00022833"/>
    </source>
</evidence>
<dbReference type="Pfam" id="PF05193">
    <property type="entry name" value="Peptidase_M16_C"/>
    <property type="match status" value="1"/>
</dbReference>
<evidence type="ECO:0000256" key="10">
    <source>
        <dbReference type="ARBA" id="ARBA00023049"/>
    </source>
</evidence>
<evidence type="ECO:0000256" key="4">
    <source>
        <dbReference type="ARBA" id="ARBA00012449"/>
    </source>
</evidence>